<feature type="domain" description="HotDog ACOT-type" evidence="2">
    <location>
        <begin position="87"/>
        <end position="199"/>
    </location>
</feature>
<evidence type="ECO:0000313" key="4">
    <source>
        <dbReference type="Proteomes" id="UP000252139"/>
    </source>
</evidence>
<dbReference type="EMBL" id="PJQL01000200">
    <property type="protein sequence ID" value="RCH98396.1"/>
    <property type="molecule type" value="Genomic_DNA"/>
</dbReference>
<dbReference type="PANTHER" id="PTHR11049">
    <property type="entry name" value="ACYL COENZYME A THIOESTER HYDROLASE"/>
    <property type="match status" value="1"/>
</dbReference>
<comment type="caution">
    <text evidence="3">The sequence shown here is derived from an EMBL/GenBank/DDBJ whole genome shotgun (WGS) entry which is preliminary data.</text>
</comment>
<dbReference type="InterPro" id="IPR040170">
    <property type="entry name" value="Cytosol_ACT"/>
</dbReference>
<sequence>MCGPTLRVFHADVMPPFYYSAIKPGAFWEKPKFFSLTMPSFIRSAFEQIRDLWIRTIVFITSPIFQRLLPDPYTKAGNVRDNTKPAHASRVTMTEIISSHQCDLKGFAYAGTILSWIDIAAGIAAKRHAISPSVTRSVDDVAFLHPVKLGDIVSIQASVNKSWKTSMEVGVKVEAESPLTNERFFVAHAYLTFVALSPRPTAKTHLGRVLSGYQPIPVPELIPHSPMEMKRYEMADQRRQARFKQQKPNYQAIRDLMREWSQGLKTKADGIAPIKKHPGYFMVEHSSYNMDMDTEEQPEEPVKNDKKRRFSQDPRMIQQVKEKPMDSTFAEVVELVMPQHANTLSITFGGQIMAWMEICARASANRLAKAYLLTASIDSLNFIASSGVGDVVTIRSIVSRSFNSSMEVYVSVEAENLLTGETKFTNDGFFTITAVDHENIPVIIPKVVPQTQAEVDLHEGGHDRRIKRLQRRRELIHFVNSSSSSSSTAASVDA</sequence>
<reference evidence="3 4" key="1">
    <citation type="journal article" date="2018" name="G3 (Bethesda)">
        <title>Phylogenetic and Phylogenomic Definition of Rhizopus Species.</title>
        <authorList>
            <person name="Gryganskyi A.P."/>
            <person name="Golan J."/>
            <person name="Dolatabadi S."/>
            <person name="Mondo S."/>
            <person name="Robb S."/>
            <person name="Idnurm A."/>
            <person name="Muszewska A."/>
            <person name="Steczkiewicz K."/>
            <person name="Masonjones S."/>
            <person name="Liao H.L."/>
            <person name="Gajdeczka M.T."/>
            <person name="Anike F."/>
            <person name="Vuek A."/>
            <person name="Anishchenko I.M."/>
            <person name="Voigt K."/>
            <person name="de Hoog G.S."/>
            <person name="Smith M.E."/>
            <person name="Heitman J."/>
            <person name="Vilgalys R."/>
            <person name="Stajich J.E."/>
        </authorList>
    </citation>
    <scope>NUCLEOTIDE SEQUENCE [LARGE SCALE GENOMIC DNA]</scope>
    <source>
        <strain evidence="3 4">CBS 357.93</strain>
    </source>
</reference>
<evidence type="ECO:0000313" key="3">
    <source>
        <dbReference type="EMBL" id="RCH98396.1"/>
    </source>
</evidence>
<keyword evidence="4" id="KW-1185">Reference proteome</keyword>
<dbReference type="Pfam" id="PF03061">
    <property type="entry name" value="4HBT"/>
    <property type="match status" value="2"/>
</dbReference>
<dbReference type="PANTHER" id="PTHR11049:SF16">
    <property type="entry name" value="PROTEIN VDLD"/>
    <property type="match status" value="1"/>
</dbReference>
<evidence type="ECO:0000259" key="2">
    <source>
        <dbReference type="PROSITE" id="PS51770"/>
    </source>
</evidence>
<dbReference type="CDD" id="cd03442">
    <property type="entry name" value="BFIT_BACH"/>
    <property type="match status" value="2"/>
</dbReference>
<dbReference type="Gene3D" id="3.10.129.10">
    <property type="entry name" value="Hotdog Thioesterase"/>
    <property type="match status" value="2"/>
</dbReference>
<dbReference type="PROSITE" id="PS51770">
    <property type="entry name" value="HOTDOG_ACOT"/>
    <property type="match status" value="2"/>
</dbReference>
<protein>
    <recommendedName>
        <fullName evidence="2">HotDog ACOT-type domain-containing protein</fullName>
    </recommendedName>
</protein>
<keyword evidence="1" id="KW-0378">Hydrolase</keyword>
<dbReference type="GO" id="GO:0052816">
    <property type="term" value="F:long-chain fatty acyl-CoA hydrolase activity"/>
    <property type="evidence" value="ECO:0007669"/>
    <property type="project" value="TreeGrafter"/>
</dbReference>
<dbReference type="SUPFAM" id="SSF54637">
    <property type="entry name" value="Thioesterase/thiol ester dehydrase-isomerase"/>
    <property type="match status" value="2"/>
</dbReference>
<evidence type="ECO:0000256" key="1">
    <source>
        <dbReference type="ARBA" id="ARBA00022801"/>
    </source>
</evidence>
<dbReference type="InterPro" id="IPR006683">
    <property type="entry name" value="Thioestr_dom"/>
</dbReference>
<dbReference type="STRING" id="86630.A0A367K898"/>
<dbReference type="GO" id="GO:0006637">
    <property type="term" value="P:acyl-CoA metabolic process"/>
    <property type="evidence" value="ECO:0007669"/>
    <property type="project" value="TreeGrafter"/>
</dbReference>
<dbReference type="GO" id="GO:0005829">
    <property type="term" value="C:cytosol"/>
    <property type="evidence" value="ECO:0007669"/>
    <property type="project" value="TreeGrafter"/>
</dbReference>
<dbReference type="AlphaFoldDB" id="A0A367K898"/>
<gene>
    <name evidence="3" type="ORF">CU097_013759</name>
</gene>
<proteinExistence type="predicted"/>
<dbReference type="Proteomes" id="UP000252139">
    <property type="component" value="Unassembled WGS sequence"/>
</dbReference>
<accession>A0A367K898</accession>
<dbReference type="InterPro" id="IPR033120">
    <property type="entry name" value="HOTDOG_ACOT"/>
</dbReference>
<organism evidence="3 4">
    <name type="scientific">Rhizopus azygosporus</name>
    <name type="common">Rhizopus microsporus var. azygosporus</name>
    <dbReference type="NCBI Taxonomy" id="86630"/>
    <lineage>
        <taxon>Eukaryota</taxon>
        <taxon>Fungi</taxon>
        <taxon>Fungi incertae sedis</taxon>
        <taxon>Mucoromycota</taxon>
        <taxon>Mucoromycotina</taxon>
        <taxon>Mucoromycetes</taxon>
        <taxon>Mucorales</taxon>
        <taxon>Mucorineae</taxon>
        <taxon>Rhizopodaceae</taxon>
        <taxon>Rhizopus</taxon>
    </lineage>
</organism>
<feature type="domain" description="HotDog ACOT-type" evidence="2">
    <location>
        <begin position="326"/>
        <end position="438"/>
    </location>
</feature>
<name>A0A367K898_RHIAZ</name>
<dbReference type="InterPro" id="IPR029069">
    <property type="entry name" value="HotDog_dom_sf"/>
</dbReference>
<dbReference type="OrthoDB" id="3184331at2759"/>